<dbReference type="AlphaFoldDB" id="A0A6A6KB50"/>
<dbReference type="PANTHER" id="PTHR48049">
    <property type="entry name" value="GLYCOSYLTRANSFERASE"/>
    <property type="match status" value="1"/>
</dbReference>
<reference evidence="1 2" key="1">
    <citation type="journal article" date="2020" name="Mol. Plant">
        <title>The Chromosome-Based Rubber Tree Genome Provides New Insights into Spurge Genome Evolution and Rubber Biosynthesis.</title>
        <authorList>
            <person name="Liu J."/>
            <person name="Shi C."/>
            <person name="Shi C.C."/>
            <person name="Li W."/>
            <person name="Zhang Q.J."/>
            <person name="Zhang Y."/>
            <person name="Li K."/>
            <person name="Lu H.F."/>
            <person name="Shi C."/>
            <person name="Zhu S.T."/>
            <person name="Xiao Z.Y."/>
            <person name="Nan H."/>
            <person name="Yue Y."/>
            <person name="Zhu X.G."/>
            <person name="Wu Y."/>
            <person name="Hong X.N."/>
            <person name="Fan G.Y."/>
            <person name="Tong Y."/>
            <person name="Zhang D."/>
            <person name="Mao C.L."/>
            <person name="Liu Y.L."/>
            <person name="Hao S.J."/>
            <person name="Liu W.Q."/>
            <person name="Lv M.Q."/>
            <person name="Zhang H.B."/>
            <person name="Liu Y."/>
            <person name="Hu-Tang G.R."/>
            <person name="Wang J.P."/>
            <person name="Wang J.H."/>
            <person name="Sun Y.H."/>
            <person name="Ni S.B."/>
            <person name="Chen W.B."/>
            <person name="Zhang X.C."/>
            <person name="Jiao Y.N."/>
            <person name="Eichler E.E."/>
            <person name="Li G.H."/>
            <person name="Liu X."/>
            <person name="Gao L.Z."/>
        </authorList>
    </citation>
    <scope>NUCLEOTIDE SEQUENCE [LARGE SCALE GENOMIC DNA]</scope>
    <source>
        <strain evidence="2">cv. GT1</strain>
        <tissue evidence="1">Leaf</tissue>
    </source>
</reference>
<dbReference type="Gene3D" id="3.40.50.2000">
    <property type="entry name" value="Glycogen Phosphorylase B"/>
    <property type="match status" value="2"/>
</dbReference>
<sequence length="330" mass="37210">MWTVLPSGAETSADIPFSLQNYLCTSMDQTKDQVKAILGAIKPKFVLYDFAYWVASFSQELGFKSISYSIVSAALQALRVVPSRKMIKGMTFEEMMQTPPGYPSSKVVPRPDEAAEAEVFCLQFGSGLSFYERLVKSKKESDAFAIRTCYEIEGPFIDYLAQQYAKPVLLTGPVLPEKRVSQLDQKWDKWLSKFEEGSGDCQIVLIPAHGDHIVTTMIMVEEMEVAVEVKREENGWISKESLCNAMESVMSRDSEVAITSLKQKGNALDKQEQLFQAESVKRWSNCPGEDAVSRSTNSGKLKHFKSRNQYHPFDSFEMYRFWSLISANGA</sequence>
<dbReference type="EMBL" id="JAAGAX010000017">
    <property type="protein sequence ID" value="KAF2286072.1"/>
    <property type="molecule type" value="Genomic_DNA"/>
</dbReference>
<protein>
    <recommendedName>
        <fullName evidence="3">Anthocyanidin 3-O-glucosyltransferase</fullName>
    </recommendedName>
</protein>
<organism evidence="1 2">
    <name type="scientific">Hevea brasiliensis</name>
    <name type="common">Para rubber tree</name>
    <name type="synonym">Siphonia brasiliensis</name>
    <dbReference type="NCBI Taxonomy" id="3981"/>
    <lineage>
        <taxon>Eukaryota</taxon>
        <taxon>Viridiplantae</taxon>
        <taxon>Streptophyta</taxon>
        <taxon>Embryophyta</taxon>
        <taxon>Tracheophyta</taxon>
        <taxon>Spermatophyta</taxon>
        <taxon>Magnoliopsida</taxon>
        <taxon>eudicotyledons</taxon>
        <taxon>Gunneridae</taxon>
        <taxon>Pentapetalae</taxon>
        <taxon>rosids</taxon>
        <taxon>fabids</taxon>
        <taxon>Malpighiales</taxon>
        <taxon>Euphorbiaceae</taxon>
        <taxon>Crotonoideae</taxon>
        <taxon>Micrandreae</taxon>
        <taxon>Hevea</taxon>
    </lineage>
</organism>
<evidence type="ECO:0000313" key="2">
    <source>
        <dbReference type="Proteomes" id="UP000467840"/>
    </source>
</evidence>
<dbReference type="GO" id="GO:0035251">
    <property type="term" value="F:UDP-glucosyltransferase activity"/>
    <property type="evidence" value="ECO:0007669"/>
    <property type="project" value="InterPro"/>
</dbReference>
<name>A0A6A6KB50_HEVBR</name>
<evidence type="ECO:0000313" key="1">
    <source>
        <dbReference type="EMBL" id="KAF2286072.1"/>
    </source>
</evidence>
<dbReference type="InterPro" id="IPR050481">
    <property type="entry name" value="UDP-glycosyltransf_plant"/>
</dbReference>
<comment type="caution">
    <text evidence="1">The sequence shown here is derived from an EMBL/GenBank/DDBJ whole genome shotgun (WGS) entry which is preliminary data.</text>
</comment>
<gene>
    <name evidence="1" type="ORF">GH714_010162</name>
</gene>
<accession>A0A6A6KB50</accession>
<keyword evidence="2" id="KW-1185">Reference proteome</keyword>
<dbReference type="Proteomes" id="UP000467840">
    <property type="component" value="Chromosome 3"/>
</dbReference>
<evidence type="ECO:0008006" key="3">
    <source>
        <dbReference type="Google" id="ProtNLM"/>
    </source>
</evidence>
<dbReference type="PANTHER" id="PTHR48049:SF52">
    <property type="entry name" value="ANTHOCYANIDIN 3-O-GLUCOSIDE 2''-O-GLUCOSYLTRANSFERASE-LIKE"/>
    <property type="match status" value="1"/>
</dbReference>
<proteinExistence type="predicted"/>
<dbReference type="SUPFAM" id="SSF53756">
    <property type="entry name" value="UDP-Glycosyltransferase/glycogen phosphorylase"/>
    <property type="match status" value="1"/>
</dbReference>